<keyword evidence="1 5" id="KW-0808">Transferase</keyword>
<dbReference type="GO" id="GO:0009103">
    <property type="term" value="P:lipopolysaccharide biosynthetic process"/>
    <property type="evidence" value="ECO:0007669"/>
    <property type="project" value="TreeGrafter"/>
</dbReference>
<evidence type="ECO:0000313" key="6">
    <source>
        <dbReference type="Proteomes" id="UP000348942"/>
    </source>
</evidence>
<sequence length="407" mass="47524">MNSKKILYLTSSYPYGVGESFIQPELDYFHEEKGFDIIVSPMKISGELRDNSNKYNVKPILKCNQDVFFYALLSFFSSFFWLELYNIPWKKKIFLLKPLLVKSAHIIKLKSKIRQICKEHEVSIVYTFWNDVQSYACSMLKKEGLNINLISRVHGFDLYKEVQNKQQMLFKWQFKNYVDEYICLSIKACKYLIEEYDIEQRKIKIIPLGINIMDDRCSFIIDENVVKLVSCSFCTKNKNLDKILKICQKLADFYNDKEVYWYHIGNGPEYENIKNLMHFNEVKNLKCNALGYMTTIEIMELYKSQQFNLFINASKSEGLPVSIMESMSCGIPVAASDVGGISEMLSDTGSITFDPNSNEFEFLIKNISRDIMFNESIRQNVYRKARNSYCSRKNTEKLISLIKGIAL</sequence>
<accession>A0A5Q0TFW5</accession>
<dbReference type="Pfam" id="PF00534">
    <property type="entry name" value="Glycos_transf_1"/>
    <property type="match status" value="1"/>
</dbReference>
<keyword evidence="2" id="KW-0812">Transmembrane</keyword>
<dbReference type="RefSeq" id="WP_153445951.1">
    <property type="nucleotide sequence ID" value="NZ_CP045699.1"/>
</dbReference>
<name>A0A5Q0TFW5_9VIBR</name>
<evidence type="ECO:0000259" key="4">
    <source>
        <dbReference type="Pfam" id="PF13439"/>
    </source>
</evidence>
<protein>
    <submittedName>
        <fullName evidence="5">Glycosyltransferase</fullName>
    </submittedName>
</protein>
<dbReference type="Pfam" id="PF13439">
    <property type="entry name" value="Glyco_transf_4"/>
    <property type="match status" value="1"/>
</dbReference>
<evidence type="ECO:0000313" key="5">
    <source>
        <dbReference type="EMBL" id="QGA64189.1"/>
    </source>
</evidence>
<keyword evidence="2" id="KW-1133">Transmembrane helix</keyword>
<dbReference type="EMBL" id="CP045699">
    <property type="protein sequence ID" value="QGA64189.1"/>
    <property type="molecule type" value="Genomic_DNA"/>
</dbReference>
<dbReference type="InterPro" id="IPR001296">
    <property type="entry name" value="Glyco_trans_1"/>
</dbReference>
<dbReference type="Gene3D" id="3.40.50.2000">
    <property type="entry name" value="Glycogen Phosphorylase B"/>
    <property type="match status" value="2"/>
</dbReference>
<dbReference type="GO" id="GO:0016757">
    <property type="term" value="F:glycosyltransferase activity"/>
    <property type="evidence" value="ECO:0007669"/>
    <property type="project" value="InterPro"/>
</dbReference>
<keyword evidence="2" id="KW-0472">Membrane</keyword>
<keyword evidence="6" id="KW-1185">Reference proteome</keyword>
<dbReference type="PANTHER" id="PTHR46401">
    <property type="entry name" value="GLYCOSYLTRANSFERASE WBBK-RELATED"/>
    <property type="match status" value="1"/>
</dbReference>
<proteinExistence type="predicted"/>
<reference evidence="5 6" key="1">
    <citation type="submission" date="2019-10" db="EMBL/GenBank/DDBJ databases">
        <title>Vibrio sp. nov., isolated from Coralline algae surface.</title>
        <authorList>
            <person name="Geng Y."/>
            <person name="Zhang X."/>
        </authorList>
    </citation>
    <scope>NUCLEOTIDE SEQUENCE [LARGE SCALE GENOMIC DNA]</scope>
    <source>
        <strain evidence="5 6">SM1977</strain>
    </source>
</reference>
<feature type="domain" description="Glycosyl transferase family 1" evidence="3">
    <location>
        <begin position="224"/>
        <end position="380"/>
    </location>
</feature>
<evidence type="ECO:0000259" key="3">
    <source>
        <dbReference type="Pfam" id="PF00534"/>
    </source>
</evidence>
<dbReference type="AlphaFoldDB" id="A0A5Q0TFW5"/>
<organism evidence="5 6">
    <name type="scientific">Vibrio algicola</name>
    <dbReference type="NCBI Taxonomy" id="2662262"/>
    <lineage>
        <taxon>Bacteria</taxon>
        <taxon>Pseudomonadati</taxon>
        <taxon>Pseudomonadota</taxon>
        <taxon>Gammaproteobacteria</taxon>
        <taxon>Vibrionales</taxon>
        <taxon>Vibrionaceae</taxon>
        <taxon>Vibrio</taxon>
    </lineage>
</organism>
<evidence type="ECO:0000256" key="2">
    <source>
        <dbReference type="SAM" id="Phobius"/>
    </source>
</evidence>
<dbReference type="InterPro" id="IPR028098">
    <property type="entry name" value="Glyco_trans_4-like_N"/>
</dbReference>
<dbReference type="PANTHER" id="PTHR46401:SF2">
    <property type="entry name" value="GLYCOSYLTRANSFERASE WBBK-RELATED"/>
    <property type="match status" value="1"/>
</dbReference>
<feature type="transmembrane region" description="Helical" evidence="2">
    <location>
        <begin position="67"/>
        <end position="87"/>
    </location>
</feature>
<dbReference type="Proteomes" id="UP000348942">
    <property type="component" value="Chromosome 1"/>
</dbReference>
<dbReference type="SUPFAM" id="SSF53756">
    <property type="entry name" value="UDP-Glycosyltransferase/glycogen phosphorylase"/>
    <property type="match status" value="1"/>
</dbReference>
<feature type="domain" description="Glycosyltransferase subfamily 4-like N-terminal" evidence="4">
    <location>
        <begin position="104"/>
        <end position="211"/>
    </location>
</feature>
<gene>
    <name evidence="5" type="ORF">GFB47_01340</name>
</gene>
<evidence type="ECO:0000256" key="1">
    <source>
        <dbReference type="ARBA" id="ARBA00022679"/>
    </source>
</evidence>